<protein>
    <submittedName>
        <fullName evidence="3">Uncharacterized protein</fullName>
    </submittedName>
</protein>
<gene>
    <name evidence="3" type="ORF">AVEN_227038_1</name>
    <name evidence="2" type="ORF">AVEN_228601_1</name>
</gene>
<name>A0A4Y1ZWH5_ARAVE</name>
<accession>A0A4Y1ZWH5</accession>
<dbReference type="EMBL" id="BGPR01153761">
    <property type="protein sequence ID" value="GBL69018.1"/>
    <property type="molecule type" value="Genomic_DNA"/>
</dbReference>
<proteinExistence type="predicted"/>
<dbReference type="Proteomes" id="UP000499080">
    <property type="component" value="Unassembled WGS sequence"/>
</dbReference>
<evidence type="ECO:0000313" key="2">
    <source>
        <dbReference type="EMBL" id="GBL69018.1"/>
    </source>
</evidence>
<evidence type="ECO:0000256" key="1">
    <source>
        <dbReference type="SAM" id="MobiDB-lite"/>
    </source>
</evidence>
<evidence type="ECO:0000313" key="3">
    <source>
        <dbReference type="EMBL" id="GBL70292.1"/>
    </source>
</evidence>
<dbReference type="EMBL" id="BGPR01154049">
    <property type="protein sequence ID" value="GBL70292.1"/>
    <property type="molecule type" value="Genomic_DNA"/>
</dbReference>
<comment type="caution">
    <text evidence="3">The sequence shown here is derived from an EMBL/GenBank/DDBJ whole genome shotgun (WGS) entry which is preliminary data.</text>
</comment>
<feature type="compositionally biased region" description="Basic and acidic residues" evidence="1">
    <location>
        <begin position="72"/>
        <end position="89"/>
    </location>
</feature>
<dbReference type="AlphaFoldDB" id="A0A4Y1ZWH5"/>
<organism evidence="3 4">
    <name type="scientific">Araneus ventricosus</name>
    <name type="common">Orbweaver spider</name>
    <name type="synonym">Epeira ventricosa</name>
    <dbReference type="NCBI Taxonomy" id="182803"/>
    <lineage>
        <taxon>Eukaryota</taxon>
        <taxon>Metazoa</taxon>
        <taxon>Ecdysozoa</taxon>
        <taxon>Arthropoda</taxon>
        <taxon>Chelicerata</taxon>
        <taxon>Arachnida</taxon>
        <taxon>Araneae</taxon>
        <taxon>Araneomorphae</taxon>
        <taxon>Entelegynae</taxon>
        <taxon>Araneoidea</taxon>
        <taxon>Araneidae</taxon>
        <taxon>Araneus</taxon>
    </lineage>
</organism>
<evidence type="ECO:0000313" key="4">
    <source>
        <dbReference type="Proteomes" id="UP000499080"/>
    </source>
</evidence>
<sequence>MVPPRFHSDVTKLLESSQLFFRNHNMILTNNLDPFIPFERILDDEDVIVTGRKLTGREIRENLAGSFDVDETERNEKQQISKSWERRQG</sequence>
<feature type="region of interest" description="Disordered" evidence="1">
    <location>
        <begin position="69"/>
        <end position="89"/>
    </location>
</feature>
<keyword evidence="4" id="KW-1185">Reference proteome</keyword>
<reference evidence="3 4" key="1">
    <citation type="journal article" date="2019" name="Sci. Rep.">
        <title>Orb-weaving spider Araneus ventricosus genome elucidates the spidroin gene catalogue.</title>
        <authorList>
            <person name="Kono N."/>
            <person name="Nakamura H."/>
            <person name="Ohtoshi R."/>
            <person name="Moran D.A.P."/>
            <person name="Shinohara A."/>
            <person name="Yoshida Y."/>
            <person name="Fujiwara M."/>
            <person name="Mori M."/>
            <person name="Tomita M."/>
            <person name="Arakawa K."/>
        </authorList>
    </citation>
    <scope>NUCLEOTIDE SEQUENCE [LARGE SCALE GENOMIC DNA]</scope>
</reference>